<dbReference type="Gene3D" id="1.10.510.10">
    <property type="entry name" value="Transferase(Phosphotransferase) domain 1"/>
    <property type="match status" value="1"/>
</dbReference>
<dbReference type="GeneID" id="100212063"/>
<sequence>MSIENYIIGKLIGKGSYGEVNLAQSKVDKKWYVIKSIDLHNASKKERLFAQQEVDILSKLYHPNIVSYKESFQFDNGCLAIVMVYCEGGDLYTRLKEQAKLGQYLSETQVVEWFIQIAMALQYMHNENILHRDLKTQNIFLSKTKIIKLGDLGIARVLENNFDMATTMIGTPYYMSPELFSNKPYNTKSDIWALGCCVYEMITLKHAFNASDMNSLVYKILKGKLPSMPQHYSQDLQEIIKTMLMHNPTSRPSAARLLRYPYIKSHIVLFLEGAKNRRRSCETKSKNNEGASDSGFSECDLKNVVTSSNIEIQIVNDKIFNDKLNNSNDKVQEVPVDNRLLFEKNNNFQAPKVKELSSDDKSKKLKEVKVDSNRNFESTKNYMKPEESANTNQKSDKVSLKSKPLKLQQNNERKLCENNSSEVRRVITDRLKLKLHQRDEIQNNIKKSHQNEKKNDIIQPQHKGPQSEECQHEGPHSEEKEKRSSRPLPPRPCCNQPLEVYPVAISCSRSNKDTSGSKDIQACGPNFEARKKRRQRQQESVAPFVSDIWQVPKKNLPVVSKVKVNCLRDVVDGAIKRVDVNQNQYQSKESLGNAKSVEEAFIESLQQTLKMESDINDRISPDQPSCDEIIIDCPTVTGRLFERIARLKHQCISILGDKLLQEAYNVIDIHNEEQVENALISLIGEVKYNQIGGQIWQLKFYEQYNTNLY</sequence>
<dbReference type="EC" id="2.7.11.1" evidence="2"/>
<dbReference type="Gene3D" id="3.30.200.20">
    <property type="entry name" value="Phosphorylase Kinase, domain 1"/>
    <property type="match status" value="1"/>
</dbReference>
<accession>A0ABM4CZG4</accession>
<evidence type="ECO:0000259" key="12">
    <source>
        <dbReference type="PROSITE" id="PS50011"/>
    </source>
</evidence>
<keyword evidence="13" id="KW-1185">Reference proteome</keyword>
<keyword evidence="5 10" id="KW-0547">Nucleotide-binding</keyword>
<evidence type="ECO:0000256" key="11">
    <source>
        <dbReference type="SAM" id="MobiDB-lite"/>
    </source>
</evidence>
<dbReference type="RefSeq" id="XP_065667362.1">
    <property type="nucleotide sequence ID" value="XM_065811290.1"/>
</dbReference>
<keyword evidence="4" id="KW-0808">Transferase</keyword>
<evidence type="ECO:0000256" key="4">
    <source>
        <dbReference type="ARBA" id="ARBA00022679"/>
    </source>
</evidence>
<evidence type="ECO:0000256" key="1">
    <source>
        <dbReference type="ARBA" id="ARBA00010886"/>
    </source>
</evidence>
<comment type="catalytic activity">
    <reaction evidence="8">
        <text>L-threonyl-[protein] + ATP = O-phospho-L-threonyl-[protein] + ADP + H(+)</text>
        <dbReference type="Rhea" id="RHEA:46608"/>
        <dbReference type="Rhea" id="RHEA-COMP:11060"/>
        <dbReference type="Rhea" id="RHEA-COMP:11605"/>
        <dbReference type="ChEBI" id="CHEBI:15378"/>
        <dbReference type="ChEBI" id="CHEBI:30013"/>
        <dbReference type="ChEBI" id="CHEBI:30616"/>
        <dbReference type="ChEBI" id="CHEBI:61977"/>
        <dbReference type="ChEBI" id="CHEBI:456216"/>
        <dbReference type="EC" id="2.7.11.1"/>
    </reaction>
</comment>
<dbReference type="SUPFAM" id="SSF56112">
    <property type="entry name" value="Protein kinase-like (PK-like)"/>
    <property type="match status" value="1"/>
</dbReference>
<feature type="region of interest" description="Disordered" evidence="11">
    <location>
        <begin position="509"/>
        <end position="535"/>
    </location>
</feature>
<dbReference type="SMART" id="SM00220">
    <property type="entry name" value="S_TKc"/>
    <property type="match status" value="1"/>
</dbReference>
<dbReference type="InterPro" id="IPR051131">
    <property type="entry name" value="NEK_Ser/Thr_kinase_NIMA"/>
</dbReference>
<dbReference type="PROSITE" id="PS00107">
    <property type="entry name" value="PROTEIN_KINASE_ATP"/>
    <property type="match status" value="1"/>
</dbReference>
<evidence type="ECO:0000256" key="10">
    <source>
        <dbReference type="PROSITE-ProRule" id="PRU10141"/>
    </source>
</evidence>
<comment type="similarity">
    <text evidence="1">Belongs to the protein kinase superfamily. NEK Ser/Thr protein kinase family. NIMA subfamily.</text>
</comment>
<feature type="binding site" evidence="10">
    <location>
        <position position="35"/>
    </location>
    <ligand>
        <name>ATP</name>
        <dbReference type="ChEBI" id="CHEBI:30616"/>
    </ligand>
</feature>
<evidence type="ECO:0000256" key="5">
    <source>
        <dbReference type="ARBA" id="ARBA00022741"/>
    </source>
</evidence>
<evidence type="ECO:0000256" key="2">
    <source>
        <dbReference type="ARBA" id="ARBA00012513"/>
    </source>
</evidence>
<evidence type="ECO:0000256" key="6">
    <source>
        <dbReference type="ARBA" id="ARBA00022777"/>
    </source>
</evidence>
<evidence type="ECO:0000256" key="8">
    <source>
        <dbReference type="ARBA" id="ARBA00047899"/>
    </source>
</evidence>
<feature type="compositionally biased region" description="Basic and acidic residues" evidence="11">
    <location>
        <begin position="465"/>
        <end position="484"/>
    </location>
</feature>
<evidence type="ECO:0000256" key="3">
    <source>
        <dbReference type="ARBA" id="ARBA00022527"/>
    </source>
</evidence>
<evidence type="ECO:0000256" key="7">
    <source>
        <dbReference type="ARBA" id="ARBA00022840"/>
    </source>
</evidence>
<reference evidence="14" key="1">
    <citation type="submission" date="2025-08" db="UniProtKB">
        <authorList>
            <consortium name="RefSeq"/>
        </authorList>
    </citation>
    <scope>IDENTIFICATION</scope>
</reference>
<gene>
    <name evidence="14" type="primary">LOC100212063</name>
</gene>
<feature type="region of interest" description="Disordered" evidence="11">
    <location>
        <begin position="444"/>
        <end position="493"/>
    </location>
</feature>
<comment type="catalytic activity">
    <reaction evidence="9">
        <text>L-seryl-[protein] + ATP = O-phospho-L-seryl-[protein] + ADP + H(+)</text>
        <dbReference type="Rhea" id="RHEA:17989"/>
        <dbReference type="Rhea" id="RHEA-COMP:9863"/>
        <dbReference type="Rhea" id="RHEA-COMP:11604"/>
        <dbReference type="ChEBI" id="CHEBI:15378"/>
        <dbReference type="ChEBI" id="CHEBI:29999"/>
        <dbReference type="ChEBI" id="CHEBI:30616"/>
        <dbReference type="ChEBI" id="CHEBI:83421"/>
        <dbReference type="ChEBI" id="CHEBI:456216"/>
        <dbReference type="EC" id="2.7.11.1"/>
    </reaction>
</comment>
<keyword evidence="7 10" id="KW-0067">ATP-binding</keyword>
<evidence type="ECO:0000256" key="9">
    <source>
        <dbReference type="ARBA" id="ARBA00048679"/>
    </source>
</evidence>
<organism evidence="13 14">
    <name type="scientific">Hydra vulgaris</name>
    <name type="common">Hydra</name>
    <name type="synonym">Hydra attenuata</name>
    <dbReference type="NCBI Taxonomy" id="6087"/>
    <lineage>
        <taxon>Eukaryota</taxon>
        <taxon>Metazoa</taxon>
        <taxon>Cnidaria</taxon>
        <taxon>Hydrozoa</taxon>
        <taxon>Hydroidolina</taxon>
        <taxon>Anthoathecata</taxon>
        <taxon>Aplanulata</taxon>
        <taxon>Hydridae</taxon>
        <taxon>Hydra</taxon>
    </lineage>
</organism>
<feature type="region of interest" description="Disordered" evidence="11">
    <location>
        <begin position="371"/>
        <end position="419"/>
    </location>
</feature>
<keyword evidence="6 14" id="KW-0418">Kinase</keyword>
<dbReference type="InterPro" id="IPR017441">
    <property type="entry name" value="Protein_kinase_ATP_BS"/>
</dbReference>
<proteinExistence type="inferred from homology"/>
<dbReference type="PANTHER" id="PTHR44899:SF7">
    <property type="entry name" value="NIMA-RELATED KINASE"/>
    <property type="match status" value="1"/>
</dbReference>
<dbReference type="GO" id="GO:0016301">
    <property type="term" value="F:kinase activity"/>
    <property type="evidence" value="ECO:0007669"/>
    <property type="project" value="UniProtKB-KW"/>
</dbReference>
<dbReference type="PROSITE" id="PS00108">
    <property type="entry name" value="PROTEIN_KINASE_ST"/>
    <property type="match status" value="1"/>
</dbReference>
<dbReference type="InterPro" id="IPR008271">
    <property type="entry name" value="Ser/Thr_kinase_AS"/>
</dbReference>
<dbReference type="PROSITE" id="PS50011">
    <property type="entry name" value="PROTEIN_KINASE_DOM"/>
    <property type="match status" value="1"/>
</dbReference>
<keyword evidence="3" id="KW-0723">Serine/threonine-protein kinase</keyword>
<dbReference type="Proteomes" id="UP001652625">
    <property type="component" value="Chromosome 12"/>
</dbReference>
<name>A0ABM4CZG4_HYDVU</name>
<dbReference type="InterPro" id="IPR011009">
    <property type="entry name" value="Kinase-like_dom_sf"/>
</dbReference>
<dbReference type="InterPro" id="IPR000719">
    <property type="entry name" value="Prot_kinase_dom"/>
</dbReference>
<dbReference type="PANTHER" id="PTHR44899">
    <property type="entry name" value="CAMK FAMILY PROTEIN KINASE"/>
    <property type="match status" value="1"/>
</dbReference>
<dbReference type="Pfam" id="PF00069">
    <property type="entry name" value="Pkinase"/>
    <property type="match status" value="1"/>
</dbReference>
<feature type="domain" description="Protein kinase" evidence="12">
    <location>
        <begin position="6"/>
        <end position="263"/>
    </location>
</feature>
<evidence type="ECO:0000313" key="13">
    <source>
        <dbReference type="Proteomes" id="UP001652625"/>
    </source>
</evidence>
<protein>
    <recommendedName>
        <fullName evidence="2">non-specific serine/threonine protein kinase</fullName>
        <ecNumber evidence="2">2.7.11.1</ecNumber>
    </recommendedName>
</protein>
<evidence type="ECO:0000313" key="14">
    <source>
        <dbReference type="RefSeq" id="XP_065667362.1"/>
    </source>
</evidence>